<evidence type="ECO:0000313" key="3">
    <source>
        <dbReference type="Proteomes" id="UP000037977"/>
    </source>
</evidence>
<dbReference type="RefSeq" id="WP_053994560.1">
    <property type="nucleotide sequence ID" value="NZ_CP065643.1"/>
</dbReference>
<dbReference type="InterPro" id="IPR051466">
    <property type="entry name" value="D-amino_acid_metab_enzyme"/>
</dbReference>
<dbReference type="STRING" id="33935.ADM90_08605"/>
<dbReference type="OrthoDB" id="2445260at2"/>
<dbReference type="PANTHER" id="PTHR28004">
    <property type="entry name" value="ZGC:162816-RELATED"/>
    <property type="match status" value="1"/>
</dbReference>
<dbReference type="InterPro" id="IPR029066">
    <property type="entry name" value="PLP-binding_barrel"/>
</dbReference>
<name>A0A0M9DMC8_9BACI</name>
<dbReference type="Proteomes" id="UP000037977">
    <property type="component" value="Unassembled WGS sequence"/>
</dbReference>
<protein>
    <recommendedName>
        <fullName evidence="1">Alanine racemase N-terminal domain-containing protein</fullName>
    </recommendedName>
</protein>
<dbReference type="PANTHER" id="PTHR28004:SF2">
    <property type="entry name" value="D-SERINE DEHYDRATASE"/>
    <property type="match status" value="1"/>
</dbReference>
<sequence>MIARLDQAFYHLERPFAWLDLDALDKNIQTVHNACGEKQIRIATKSIRSVEVLRYIQKNLANVVGLMTFTAAETIYLLEQHFDDVLLGYPVMEESAIQRLLHFVKNGKTVTFMVDRPEHIHLLAKLGEEMDVRVQVCIDMNVSTDFKLLYFGTKRSSLHSLELLTSFLQVIQQHPIIEVVGAMGYEAQIAGVGNRPANALKGRLIETMQRQAKKQVTQFRRFAVAHIKAYFPNLRFVNGGGSGSMHYTAQQKEVTEITVGSAFYAPALFDQFTHLQLAKAAGFALRVTRKPDKDIVVCHGGGYTASGAIGSDRLPVFYEPATFAYLSLEGAGEVQTPVKVKGRQLQMGDTIYFRHAKAGELCERFQVLHSIRGDKYMGPYTTYRGDGQCFL</sequence>
<organism evidence="2 3">
    <name type="scientific">Lysinibacillus macroides</name>
    <dbReference type="NCBI Taxonomy" id="33935"/>
    <lineage>
        <taxon>Bacteria</taxon>
        <taxon>Bacillati</taxon>
        <taxon>Bacillota</taxon>
        <taxon>Bacilli</taxon>
        <taxon>Bacillales</taxon>
        <taxon>Bacillaceae</taxon>
        <taxon>Lysinibacillus</taxon>
    </lineage>
</organism>
<evidence type="ECO:0000313" key="2">
    <source>
        <dbReference type="EMBL" id="KOY83320.1"/>
    </source>
</evidence>
<comment type="caution">
    <text evidence="2">The sequence shown here is derived from an EMBL/GenBank/DDBJ whole genome shotgun (WGS) entry which is preliminary data.</text>
</comment>
<dbReference type="Gene3D" id="3.20.20.10">
    <property type="entry name" value="Alanine racemase"/>
    <property type="match status" value="1"/>
</dbReference>
<dbReference type="AlphaFoldDB" id="A0A0M9DMC8"/>
<dbReference type="PATRIC" id="fig|33935.3.peg.1191"/>
<keyword evidence="3" id="KW-1185">Reference proteome</keyword>
<dbReference type="GO" id="GO:0008721">
    <property type="term" value="F:D-serine ammonia-lyase activity"/>
    <property type="evidence" value="ECO:0007669"/>
    <property type="project" value="TreeGrafter"/>
</dbReference>
<feature type="domain" description="Alanine racemase N-terminal" evidence="1">
    <location>
        <begin position="20"/>
        <end position="264"/>
    </location>
</feature>
<proteinExistence type="predicted"/>
<reference evidence="2 3" key="1">
    <citation type="submission" date="2015-07" db="EMBL/GenBank/DDBJ databases">
        <title>Genome sequencing project for genomic taxonomy and phylogenomics of Bacillus-like bacteria.</title>
        <authorList>
            <person name="Liu B."/>
            <person name="Wang J."/>
            <person name="Zhu Y."/>
            <person name="Liu G."/>
            <person name="Chen Q."/>
            <person name="Chen Z."/>
            <person name="Che J."/>
            <person name="Ge C."/>
            <person name="Shi H."/>
            <person name="Pan Z."/>
            <person name="Liu X."/>
        </authorList>
    </citation>
    <scope>NUCLEOTIDE SEQUENCE [LARGE SCALE GENOMIC DNA]</scope>
    <source>
        <strain evidence="2 3">DSM 54</strain>
    </source>
</reference>
<dbReference type="SUPFAM" id="SSF51419">
    <property type="entry name" value="PLP-binding barrel"/>
    <property type="match status" value="1"/>
</dbReference>
<dbReference type="InterPro" id="IPR001608">
    <property type="entry name" value="Ala_racemase_N"/>
</dbReference>
<dbReference type="EMBL" id="LGCI01000005">
    <property type="protein sequence ID" value="KOY83320.1"/>
    <property type="molecule type" value="Genomic_DNA"/>
</dbReference>
<gene>
    <name evidence="2" type="ORF">ADM90_08605</name>
</gene>
<dbReference type="GO" id="GO:0036088">
    <property type="term" value="P:D-serine catabolic process"/>
    <property type="evidence" value="ECO:0007669"/>
    <property type="project" value="TreeGrafter"/>
</dbReference>
<dbReference type="Pfam" id="PF01168">
    <property type="entry name" value="Ala_racemase_N"/>
    <property type="match status" value="1"/>
</dbReference>
<accession>A0A0M9DMC8</accession>
<evidence type="ECO:0000259" key="1">
    <source>
        <dbReference type="Pfam" id="PF01168"/>
    </source>
</evidence>
<dbReference type="CDD" id="cd06813">
    <property type="entry name" value="PLPDE_III_DSD_D-TA_like_2"/>
    <property type="match status" value="1"/>
</dbReference>